<comment type="catalytic activity">
    <reaction evidence="10">
        <text>Hydrolysis of unblocked, C-terminal dipeptides from oligopeptides, with broad specificity. Does not hydrolyze bonds in which P1' is Pro, or both P1 and P1' are Gly.</text>
        <dbReference type="EC" id="3.4.15.5"/>
    </reaction>
</comment>
<evidence type="ECO:0000256" key="3">
    <source>
        <dbReference type="ARBA" id="ARBA00022490"/>
    </source>
</evidence>
<dbReference type="InterPro" id="IPR024077">
    <property type="entry name" value="Neurolysin/TOP_dom2"/>
</dbReference>
<dbReference type="KEGG" id="xpe:BJD13_15805"/>
<dbReference type="EC" id="3.4.15.5" evidence="12"/>
<dbReference type="Pfam" id="PF01432">
    <property type="entry name" value="Peptidase_M3"/>
    <property type="match status" value="1"/>
</dbReference>
<evidence type="ECO:0000313" key="21">
    <source>
        <dbReference type="Proteomes" id="UP000035369"/>
    </source>
</evidence>
<keyword evidence="5 15" id="KW-0645">Protease</keyword>
<evidence type="ECO:0000256" key="16">
    <source>
        <dbReference type="SAM" id="MobiDB-lite"/>
    </source>
</evidence>
<dbReference type="CDD" id="cd06456">
    <property type="entry name" value="M3A_DCP"/>
    <property type="match status" value="1"/>
</dbReference>
<evidence type="ECO:0000256" key="10">
    <source>
        <dbReference type="ARBA" id="ARBA00052506"/>
    </source>
</evidence>
<dbReference type="GO" id="GO:0006508">
    <property type="term" value="P:proteolysis"/>
    <property type="evidence" value="ECO:0007669"/>
    <property type="project" value="UniProtKB-KW"/>
</dbReference>
<evidence type="ECO:0000256" key="4">
    <source>
        <dbReference type="ARBA" id="ARBA00022645"/>
    </source>
</evidence>
<comment type="caution">
    <text evidence="20">The sequence shown here is derived from an EMBL/GenBank/DDBJ whole genome shotgun (WGS) entry which is preliminary data.</text>
</comment>
<dbReference type="EMBL" id="JZUY01000042">
    <property type="protein sequence ID" value="KLC04624.1"/>
    <property type="molecule type" value="Genomic_DNA"/>
</dbReference>
<evidence type="ECO:0000256" key="6">
    <source>
        <dbReference type="ARBA" id="ARBA00022723"/>
    </source>
</evidence>
<evidence type="ECO:0000256" key="2">
    <source>
        <dbReference type="ARBA" id="ARBA00006040"/>
    </source>
</evidence>
<dbReference type="Gene3D" id="1.10.1370.10">
    <property type="entry name" value="Neurolysin, domain 3"/>
    <property type="match status" value="1"/>
</dbReference>
<protein>
    <recommendedName>
        <fullName evidence="13">Dipeptidyl carboxypeptidase</fullName>
        <ecNumber evidence="12">3.4.15.5</ecNumber>
    </recommendedName>
    <alternativeName>
        <fullName evidence="14">Peptidyl-dipeptidase Dcp</fullName>
    </alternativeName>
</protein>
<dbReference type="RefSeq" id="WP_008572233.1">
    <property type="nucleotide sequence ID" value="NZ_CP018475.1"/>
</dbReference>
<feature type="domain" description="Peptidase M3A/M3B catalytic" evidence="18">
    <location>
        <begin position="273"/>
        <end position="726"/>
    </location>
</feature>
<dbReference type="PANTHER" id="PTHR43660:SF1">
    <property type="entry name" value="DIPEPTIDYL CARBOXYPEPTIDASE"/>
    <property type="match status" value="1"/>
</dbReference>
<dbReference type="GeneID" id="61777128"/>
<dbReference type="SUPFAM" id="SSF55486">
    <property type="entry name" value="Metalloproteases ('zincins'), catalytic domain"/>
    <property type="match status" value="1"/>
</dbReference>
<accession>A0A0G8XYK4</accession>
<evidence type="ECO:0000256" key="8">
    <source>
        <dbReference type="ARBA" id="ARBA00022833"/>
    </source>
</evidence>
<feature type="compositionally biased region" description="Polar residues" evidence="16">
    <location>
        <begin position="22"/>
        <end position="33"/>
    </location>
</feature>
<feature type="region of interest" description="Disordered" evidence="16">
    <location>
        <begin position="22"/>
        <end position="45"/>
    </location>
</feature>
<dbReference type="PROSITE" id="PS51257">
    <property type="entry name" value="PROKAR_LIPOPROTEIN"/>
    <property type="match status" value="1"/>
</dbReference>
<sequence length="729" mass="80714">MSRTVVLAAAITLALAACSGKESSGQESTTVTEKTAPAPAPAADAASNPLLTASTLPFQAPPFDKIKDADYLPAFEEGMRQHLADIRKIADNPQAPTFDNTIEAMERGGETLTRVSRIFFGLVQADTSDARQKIQEEIAPKLAAHQDEINLDPKLFARVKTIYDQRDTLNLDPEQKRLVERDYEELVRAGAQLSDADKDSLRKLNVEETTLSTQFHTRLVAASAAGAVVVDDKAKLDGLSEGDIAAAADAAKARKLDGKYLLTLQNTTQQPVLASLKDRQLRAEVLKASETRAEKGDANDTRQTIQRLAQLRAQKAKLLGFDNYAAYSLGDQMAKTPDAALKLLTDTVPAATAKARREVADMQKVIDAQRADAKTGDFKLAASDWDFYAEQVRKAKYDLDEAQIKPYFELDNVLQNGVFYAATQLYGITFKQRTDIPTYHADMKVYEVFDADGTSMALFYTDYFKRDSKSGGAWMDVFVEQDGLTGAKPVVYNVCNFTKPAAGQPALLSFDDVTTLFHEFGHALHGMFSKVKYPSIAGTSTSRDFVEFPSQFNEHWASDPKVFAHYAKHYQTGAPMPAELVEKIKKAKTFNSGYATTEYLSAALLDLAWHTQPADAPLQDVSKFEADALKRFKVDLAEVPPRYRSSYFDHIWGGGYSAGYYAYFWSEVLDDDAFEWFKENGGLTRKNGDTFRAKILSRGNTVDLATLYRDFRGKDPSVKALLENRGLTE</sequence>
<evidence type="ECO:0000256" key="14">
    <source>
        <dbReference type="ARBA" id="ARBA00075608"/>
    </source>
</evidence>
<dbReference type="InterPro" id="IPR034005">
    <property type="entry name" value="M3A_DCP"/>
</dbReference>
<feature type="chain" id="PRO_5044366020" description="Dipeptidyl carboxypeptidase" evidence="17">
    <location>
        <begin position="17"/>
        <end position="729"/>
    </location>
</feature>
<dbReference type="Gene3D" id="1.10.1370.40">
    <property type="match status" value="1"/>
</dbReference>
<evidence type="ECO:0000313" key="22">
    <source>
        <dbReference type="Proteomes" id="UP000471082"/>
    </source>
</evidence>
<dbReference type="InterPro" id="IPR024079">
    <property type="entry name" value="MetalloPept_cat_dom_sf"/>
</dbReference>
<keyword evidence="8 15" id="KW-0862">Zinc</keyword>
<dbReference type="NCBIfam" id="NF007624">
    <property type="entry name" value="PRK10280.1"/>
    <property type="match status" value="1"/>
</dbReference>
<keyword evidence="17" id="KW-0732">Signal</keyword>
<dbReference type="InterPro" id="IPR045090">
    <property type="entry name" value="Pept_M3A_M3B"/>
</dbReference>
<reference evidence="20 22" key="2">
    <citation type="submission" date="2019-11" db="EMBL/GenBank/DDBJ databases">
        <title>Genome-resolved metagenomics to study the prevalence of co-infection and intraspecific heterogeneity among plant pathogen metapopulations.</title>
        <authorList>
            <person name="Newberry E."/>
            <person name="Bhandari R."/>
            <person name="Kemble J."/>
            <person name="Sikora E."/>
            <person name="Potnis N."/>
        </authorList>
    </citation>
    <scope>NUCLEOTIDE SEQUENCE [LARGE SCALE GENOMIC DNA]</scope>
    <source>
        <strain evidence="20">Xp_Tom_Tuscaloosa_18b</strain>
    </source>
</reference>
<comment type="cofactor">
    <cofactor evidence="15">
        <name>Zn(2+)</name>
        <dbReference type="ChEBI" id="CHEBI:29105"/>
    </cofactor>
    <text evidence="15">Binds 1 zinc ion.</text>
</comment>
<evidence type="ECO:0000256" key="17">
    <source>
        <dbReference type="SAM" id="SignalP"/>
    </source>
</evidence>
<evidence type="ECO:0000256" key="7">
    <source>
        <dbReference type="ARBA" id="ARBA00022801"/>
    </source>
</evidence>
<evidence type="ECO:0000256" key="9">
    <source>
        <dbReference type="ARBA" id="ARBA00023049"/>
    </source>
</evidence>
<keyword evidence="3" id="KW-0963">Cytoplasm</keyword>
<comment type="similarity">
    <text evidence="2 15">Belongs to the peptidase M3 family.</text>
</comment>
<evidence type="ECO:0000256" key="13">
    <source>
        <dbReference type="ARBA" id="ARBA00070755"/>
    </source>
</evidence>
<proteinExistence type="inferred from homology"/>
<feature type="signal peptide" evidence="17">
    <location>
        <begin position="1"/>
        <end position="16"/>
    </location>
</feature>
<name>A0A0G8XYK4_XANPE</name>
<dbReference type="PANTHER" id="PTHR43660">
    <property type="entry name" value="DIPEPTIDYL CARBOXYPEPTIDASE"/>
    <property type="match status" value="1"/>
</dbReference>
<organism evidence="20 22">
    <name type="scientific">Xanthomonas perforans</name>
    <dbReference type="NCBI Taxonomy" id="442694"/>
    <lineage>
        <taxon>Bacteria</taxon>
        <taxon>Pseudomonadati</taxon>
        <taxon>Pseudomonadota</taxon>
        <taxon>Gammaproteobacteria</taxon>
        <taxon>Lysobacterales</taxon>
        <taxon>Lysobacteraceae</taxon>
        <taxon>Xanthomonas</taxon>
    </lineage>
</organism>
<reference evidence="19 21" key="1">
    <citation type="submission" date="2015-02" db="EMBL/GenBank/DDBJ databases">
        <title>Whole genome sequencing of multiple isolates of three species of pepper and tomato-infecting xanthomonads reveals genetic diversity in field strains and pinpoints effectors responsible for host specificity.</title>
        <authorList>
            <person name="Schwartz A."/>
            <person name="Dahlbeck D."/>
            <person name="Staskawicz B."/>
            <person name="Bart R."/>
            <person name="Potnis N."/>
            <person name="Minsavage G."/>
            <person name="Timilsina S."/>
            <person name="Goss E."/>
            <person name="Jones J."/>
            <person name="Vallad G."/>
            <person name="Barak J."/>
            <person name="Miller S."/>
            <person name="Ritchie D."/>
            <person name="Martins J.Jr."/>
            <person name="Patane J.S."/>
            <person name="Setubal J.C."/>
        </authorList>
    </citation>
    <scope>NUCLEOTIDE SEQUENCE [LARGE SCALE GENOMIC DNA]</scope>
    <source>
        <strain evidence="19 21">Xp3-15</strain>
    </source>
</reference>
<dbReference type="GO" id="GO:0005829">
    <property type="term" value="C:cytosol"/>
    <property type="evidence" value="ECO:0007669"/>
    <property type="project" value="TreeGrafter"/>
</dbReference>
<evidence type="ECO:0000256" key="5">
    <source>
        <dbReference type="ARBA" id="ARBA00022670"/>
    </source>
</evidence>
<evidence type="ECO:0000256" key="11">
    <source>
        <dbReference type="ARBA" id="ARBA00054529"/>
    </source>
</evidence>
<dbReference type="GO" id="GO:0004222">
    <property type="term" value="F:metalloendopeptidase activity"/>
    <property type="evidence" value="ECO:0007669"/>
    <property type="project" value="InterPro"/>
</dbReference>
<keyword evidence="7 15" id="KW-0378">Hydrolase</keyword>
<evidence type="ECO:0000313" key="20">
    <source>
        <dbReference type="EMBL" id="NEL76090.1"/>
    </source>
</evidence>
<dbReference type="GO" id="GO:0046872">
    <property type="term" value="F:metal ion binding"/>
    <property type="evidence" value="ECO:0007669"/>
    <property type="project" value="UniProtKB-UniRule"/>
</dbReference>
<gene>
    <name evidence="20" type="primary">dcp</name>
    <name evidence="20" type="ORF">G3W61_07465</name>
    <name evidence="19" type="ORF">XP315_13625</name>
</gene>
<keyword evidence="9 15" id="KW-0482">Metalloprotease</keyword>
<comment type="subcellular location">
    <subcellularLocation>
        <location evidence="1">Cytoplasm</location>
    </subcellularLocation>
</comment>
<dbReference type="FunFam" id="3.40.390.10:FF:000009">
    <property type="entry name" value="Oligopeptidase A"/>
    <property type="match status" value="1"/>
</dbReference>
<dbReference type="Gene3D" id="3.40.390.10">
    <property type="entry name" value="Collagenase (Catalytic Domain)"/>
    <property type="match status" value="1"/>
</dbReference>
<comment type="function">
    <text evidence="11">Removes dipeptides from the C-termini of N-blocked tripeptides, tetrapeptides and larger peptides.</text>
</comment>
<evidence type="ECO:0000256" key="1">
    <source>
        <dbReference type="ARBA" id="ARBA00004496"/>
    </source>
</evidence>
<dbReference type="FunFam" id="1.10.1370.40:FF:000001">
    <property type="entry name" value="Dipeptidyl carboxypeptidase II"/>
    <property type="match status" value="2"/>
</dbReference>
<keyword evidence="6 15" id="KW-0479">Metal-binding</keyword>
<dbReference type="Proteomes" id="UP000035369">
    <property type="component" value="Unassembled WGS sequence"/>
</dbReference>
<dbReference type="GO" id="GO:0004180">
    <property type="term" value="F:carboxypeptidase activity"/>
    <property type="evidence" value="ECO:0007669"/>
    <property type="project" value="UniProtKB-KW"/>
</dbReference>
<evidence type="ECO:0000313" key="19">
    <source>
        <dbReference type="EMBL" id="KLC04624.1"/>
    </source>
</evidence>
<evidence type="ECO:0000256" key="12">
    <source>
        <dbReference type="ARBA" id="ARBA00066668"/>
    </source>
</evidence>
<keyword evidence="4 20" id="KW-0121">Carboxypeptidase</keyword>
<keyword evidence="21" id="KW-1185">Reference proteome</keyword>
<evidence type="ECO:0000256" key="15">
    <source>
        <dbReference type="RuleBase" id="RU003435"/>
    </source>
</evidence>
<evidence type="ECO:0000259" key="18">
    <source>
        <dbReference type="Pfam" id="PF01432"/>
    </source>
</evidence>
<dbReference type="InterPro" id="IPR001567">
    <property type="entry name" value="Pept_M3A_M3B_dom"/>
</dbReference>
<dbReference type="Proteomes" id="UP000471082">
    <property type="component" value="Unassembled WGS sequence"/>
</dbReference>
<dbReference type="AlphaFoldDB" id="A0A0G8XYK4"/>
<dbReference type="GO" id="GO:0008241">
    <property type="term" value="F:peptidyl-dipeptidase activity"/>
    <property type="evidence" value="ECO:0007669"/>
    <property type="project" value="UniProtKB-EC"/>
</dbReference>
<dbReference type="EMBL" id="JAAGYU010000024">
    <property type="protein sequence ID" value="NEL76090.1"/>
    <property type="molecule type" value="Genomic_DNA"/>
</dbReference>